<dbReference type="EMBL" id="QVIA01000028">
    <property type="protein sequence ID" value="RGC26270.1"/>
    <property type="molecule type" value="Genomic_DNA"/>
</dbReference>
<evidence type="ECO:0000313" key="9">
    <source>
        <dbReference type="Proteomes" id="UP000261111"/>
    </source>
</evidence>
<dbReference type="PANTHER" id="PTHR43823">
    <property type="entry name" value="SPORULATION PROTEIN YKVU"/>
    <property type="match status" value="1"/>
</dbReference>
<keyword evidence="2" id="KW-0813">Transport</keyword>
<keyword evidence="4 7" id="KW-0812">Transmembrane</keyword>
<organism evidence="8 9">
    <name type="scientific">Hungatella hathewayi</name>
    <dbReference type="NCBI Taxonomy" id="154046"/>
    <lineage>
        <taxon>Bacteria</taxon>
        <taxon>Bacillati</taxon>
        <taxon>Bacillota</taxon>
        <taxon>Clostridia</taxon>
        <taxon>Lachnospirales</taxon>
        <taxon>Lachnospiraceae</taxon>
        <taxon>Hungatella</taxon>
    </lineage>
</organism>
<keyword evidence="5 7" id="KW-1133">Transmembrane helix</keyword>
<evidence type="ECO:0000313" key="8">
    <source>
        <dbReference type="EMBL" id="RGC26270.1"/>
    </source>
</evidence>
<dbReference type="NCBIfam" id="TIGR00797">
    <property type="entry name" value="matE"/>
    <property type="match status" value="1"/>
</dbReference>
<keyword evidence="6 7" id="KW-0472">Membrane</keyword>
<dbReference type="InterPro" id="IPR048279">
    <property type="entry name" value="MdtK-like"/>
</dbReference>
<evidence type="ECO:0000256" key="1">
    <source>
        <dbReference type="ARBA" id="ARBA00004651"/>
    </source>
</evidence>
<feature type="transmembrane region" description="Helical" evidence="7">
    <location>
        <begin position="101"/>
        <end position="123"/>
    </location>
</feature>
<dbReference type="GeneID" id="93334411"/>
<comment type="caution">
    <text evidence="8">The sequence shown here is derived from an EMBL/GenBank/DDBJ whole genome shotgun (WGS) entry which is preliminary data.</text>
</comment>
<proteinExistence type="predicted"/>
<dbReference type="PIRSF" id="PIRSF006603">
    <property type="entry name" value="DinF"/>
    <property type="match status" value="1"/>
</dbReference>
<dbReference type="GO" id="GO:0042910">
    <property type="term" value="F:xenobiotic transmembrane transporter activity"/>
    <property type="evidence" value="ECO:0007669"/>
    <property type="project" value="InterPro"/>
</dbReference>
<feature type="transmembrane region" description="Helical" evidence="7">
    <location>
        <begin position="392"/>
        <end position="416"/>
    </location>
</feature>
<feature type="transmembrane region" description="Helical" evidence="7">
    <location>
        <begin position="324"/>
        <end position="343"/>
    </location>
</feature>
<dbReference type="AlphaFoldDB" id="A0A3E2WHI6"/>
<evidence type="ECO:0000256" key="5">
    <source>
        <dbReference type="ARBA" id="ARBA00022989"/>
    </source>
</evidence>
<feature type="transmembrane region" description="Helical" evidence="7">
    <location>
        <begin position="200"/>
        <end position="222"/>
    </location>
</feature>
<dbReference type="Proteomes" id="UP000261111">
    <property type="component" value="Unassembled WGS sequence"/>
</dbReference>
<feature type="transmembrane region" description="Helical" evidence="7">
    <location>
        <begin position="20"/>
        <end position="40"/>
    </location>
</feature>
<dbReference type="RefSeq" id="WP_025657252.1">
    <property type="nucleotide sequence ID" value="NZ_QVIA01000028.1"/>
</dbReference>
<evidence type="ECO:0000256" key="4">
    <source>
        <dbReference type="ARBA" id="ARBA00022692"/>
    </source>
</evidence>
<feature type="transmembrane region" description="Helical" evidence="7">
    <location>
        <begin position="60"/>
        <end position="81"/>
    </location>
</feature>
<gene>
    <name evidence="8" type="ORF">DWX41_19470</name>
</gene>
<dbReference type="InterPro" id="IPR051327">
    <property type="entry name" value="MATE_MepA_subfamily"/>
</dbReference>
<evidence type="ECO:0000256" key="2">
    <source>
        <dbReference type="ARBA" id="ARBA00022448"/>
    </source>
</evidence>
<reference evidence="8 9" key="1">
    <citation type="submission" date="2018-08" db="EMBL/GenBank/DDBJ databases">
        <title>A genome reference for cultivated species of the human gut microbiota.</title>
        <authorList>
            <person name="Zou Y."/>
            <person name="Xue W."/>
            <person name="Luo G."/>
        </authorList>
    </citation>
    <scope>NUCLEOTIDE SEQUENCE [LARGE SCALE GENOMIC DNA]</scope>
    <source>
        <strain evidence="8 9">AF19-21</strain>
    </source>
</reference>
<dbReference type="GO" id="GO:0005886">
    <property type="term" value="C:plasma membrane"/>
    <property type="evidence" value="ECO:0007669"/>
    <property type="project" value="UniProtKB-SubCell"/>
</dbReference>
<sequence length="464" mass="50729">MEKTPQAENKMGVMPVPKLLITMSLPMIISMLVQALYNVVDSVFVAQINEEALTAVSLAFPVQNLMIAIAAGTGVGINALLSRNLGEKNLEGANAAAKNGIFLGMISYIVMAVIGLAGSHFFFTVQTKDPVIVRYGTQYMLIITVVSVGIFMQITFERLLQSTGKTIYNMITQGTGAIINIVLDPILIFGMFGLPRMEVAGAALATVIGQLVAVCMSLYFNCKKNTELDLNMRTFRPNKTIIATIYKVGVPSIIMQSIGSVMVFGMNKILLIFSSTAAAVFGVYFKLQSFIFMPIFGLNNGMIPIIAYNYGAKNRERIMATIKMSVLIAVGIMLVGLVVFQIFPVQLLEIFDASENMLGIGVPALRIISLSFIFAGYIIIIISVFQALGNGVYSLMVSVIRQLFVILPVAYLFARVFGLSRVWWAIPIAEIVAVTVTTLMFRRIIRLNIKPLEEPRLNGELITG</sequence>
<dbReference type="InterPro" id="IPR002528">
    <property type="entry name" value="MATE_fam"/>
</dbReference>
<feature type="transmembrane region" description="Helical" evidence="7">
    <location>
        <begin position="291"/>
        <end position="312"/>
    </location>
</feature>
<dbReference type="CDD" id="cd13144">
    <property type="entry name" value="MATE_like_4"/>
    <property type="match status" value="1"/>
</dbReference>
<keyword evidence="3" id="KW-1003">Cell membrane</keyword>
<comment type="subcellular location">
    <subcellularLocation>
        <location evidence="1">Cell membrane</location>
        <topology evidence="1">Multi-pass membrane protein</topology>
    </subcellularLocation>
</comment>
<protein>
    <submittedName>
        <fullName evidence="8">MATE family efflux transporter</fullName>
    </submittedName>
</protein>
<feature type="transmembrane region" description="Helical" evidence="7">
    <location>
        <begin position="422"/>
        <end position="441"/>
    </location>
</feature>
<name>A0A3E2WHI6_9FIRM</name>
<dbReference type="PANTHER" id="PTHR43823:SF3">
    <property type="entry name" value="MULTIDRUG EXPORT PROTEIN MEPA"/>
    <property type="match status" value="1"/>
</dbReference>
<feature type="transmembrane region" description="Helical" evidence="7">
    <location>
        <begin position="363"/>
        <end position="385"/>
    </location>
</feature>
<feature type="transmembrane region" description="Helical" evidence="7">
    <location>
        <begin position="177"/>
        <end position="194"/>
    </location>
</feature>
<evidence type="ECO:0000256" key="3">
    <source>
        <dbReference type="ARBA" id="ARBA00022475"/>
    </source>
</evidence>
<evidence type="ECO:0000256" key="7">
    <source>
        <dbReference type="SAM" id="Phobius"/>
    </source>
</evidence>
<evidence type="ECO:0000256" key="6">
    <source>
        <dbReference type="ARBA" id="ARBA00023136"/>
    </source>
</evidence>
<feature type="transmembrane region" description="Helical" evidence="7">
    <location>
        <begin position="135"/>
        <end position="156"/>
    </location>
</feature>
<accession>A0A3E2WHI6</accession>
<dbReference type="Pfam" id="PF01554">
    <property type="entry name" value="MatE"/>
    <property type="match status" value="2"/>
</dbReference>
<dbReference type="GO" id="GO:0015297">
    <property type="term" value="F:antiporter activity"/>
    <property type="evidence" value="ECO:0007669"/>
    <property type="project" value="InterPro"/>
</dbReference>